<dbReference type="Gene3D" id="2.120.10.30">
    <property type="entry name" value="TolB, C-terminal domain"/>
    <property type="match status" value="1"/>
</dbReference>
<dbReference type="EMBL" id="FNIX01000022">
    <property type="protein sequence ID" value="SDP93614.1"/>
    <property type="molecule type" value="Genomic_DNA"/>
</dbReference>
<dbReference type="PROSITE" id="PS50093">
    <property type="entry name" value="PKD"/>
    <property type="match status" value="1"/>
</dbReference>
<protein>
    <submittedName>
        <fullName evidence="4">PKD domain-containing protein</fullName>
    </submittedName>
</protein>
<dbReference type="InterPro" id="IPR022409">
    <property type="entry name" value="PKD/Chitinase_dom"/>
</dbReference>
<dbReference type="SMART" id="SM00089">
    <property type="entry name" value="PKD"/>
    <property type="match status" value="1"/>
</dbReference>
<dbReference type="AlphaFoldDB" id="A0A1H0WSB5"/>
<sequence>MQRRLKRLLAVLTGVLVVMGLVTPTTPAQAHGLHVLLFTKTAAGAYRHDSIPAGITMMEQLAAQRGWEMTKTEDASVFNDTTLATFNVIVMLQTSGMVWDTAAQRTAMQNYVRRGGGVVAIHNATDMNIEQQFPWWDQMLGMTMTQHSSIVSGTAEVADRKHPSGAGLPDRWTRTEEWYNFNRSARGDVHVLVTADESTYDAGPSRMGFDHPISWCRNFEGGRVWATGMGHNASSYSEPLFRQHITGGVESAGGIVGADCGPTVWSSFQKVQLDNSTIAPSTLDVAPDGRVFFSEYNGNLKIYKPDTRTTVVAGTLSVYGQGQNSEDGLVGMALDPAFATNRWVYLNYSPSGSQEIARISRFTMNGDRLDMGSEKILLTLPASRKEEPGHTGGQLNFGPNGNLYISVGDDTNPNGDSGGYAPIDERPGRSLYDAQGTAANTNDLRGKILRIHPEADGTYTVPSGNMFAPGTAKTRPEIYAMGFRNVFRFSVHPATGVIYAADYGPDAGGDNANRGPAGLVEWNVIKSPGNYGWPYCVANNIAYNDWNFANNTSGPKFNCASPVNSSPNNTGLTTLPASRAADVWYGNGSNGNAFPEMGSSSGGEAPMAFPAYQYNANNPSPTKFPAYFDQTPFFGEWSRNRMWEFRLDSSGNLLKINNFLNNMSFASPMDAKFGPDGSMYLLTWGTGWDDNRPLPGSGLWRIDYTTTGERLPVAQAAATPPTGPAPLTVRFSSAGSSDPGGLPLTYRWTFGDGGTSTEPNPTHTYTASGRFNAQLTVTNSAGKIGSANVTVSVGNTEPVVRFTGPADGGMINFGDPVPYTLSVTDQEDGTIDCGKVAVQSNMGHDTHKHPIGSPMTGCSGTLQTTVDSGHQGLNVHVIGSAEYTDNGANGVPPLTGSAQVVLQPKQKQAEFYNGSSGVNIVSQAGAESGARVGDISNNDWISFKPVNFAGINQVSFRVSSPSGGGGTIELRAGSPTGTLIASSPVSSTGGSDTYASTPAVNVTAPAGTVELFAVFKTSSSTSFDLDSITYVGPGAGQPGGGTAKEIVGASGKCVDVNGASSTDGAKVQLWTCNSGANQKWTQNGTTLRSLDKCMEVSGNSQTDGAIVRLWSCNGSSGQNWTAQADGSIRNGTKCLDANGAGTADGTQLIIWSCHGGTNQRWTFR</sequence>
<dbReference type="SUPFAM" id="SSF50370">
    <property type="entry name" value="Ricin B-like lectins"/>
    <property type="match status" value="1"/>
</dbReference>
<dbReference type="Gene3D" id="3.40.50.880">
    <property type="match status" value="1"/>
</dbReference>
<dbReference type="InterPro" id="IPR029010">
    <property type="entry name" value="ThuA-like"/>
</dbReference>
<evidence type="ECO:0000259" key="2">
    <source>
        <dbReference type="PROSITE" id="PS50093"/>
    </source>
</evidence>
<dbReference type="InterPro" id="IPR011041">
    <property type="entry name" value="Quinoprot_gluc/sorb_DH_b-prop"/>
</dbReference>
<dbReference type="InterPro" id="IPR011042">
    <property type="entry name" value="6-blade_b-propeller_TolB-like"/>
</dbReference>
<evidence type="ECO:0000313" key="5">
    <source>
        <dbReference type="Proteomes" id="UP000199691"/>
    </source>
</evidence>
<feature type="domain" description="CBM6" evidence="3">
    <location>
        <begin position="905"/>
        <end position="1031"/>
    </location>
</feature>
<name>A0A1H0WSB5_9PSEU</name>
<reference evidence="5" key="1">
    <citation type="submission" date="2016-10" db="EMBL/GenBank/DDBJ databases">
        <authorList>
            <person name="Varghese N."/>
            <person name="Submissions S."/>
        </authorList>
    </citation>
    <scope>NUCLEOTIDE SEQUENCE [LARGE SCALE GENOMIC DNA]</scope>
    <source>
        <strain evidence="5">CGMCC 4.6609</strain>
    </source>
</reference>
<dbReference type="Gene3D" id="2.60.40.10">
    <property type="entry name" value="Immunoglobulins"/>
    <property type="match status" value="1"/>
</dbReference>
<dbReference type="CDD" id="cd00146">
    <property type="entry name" value="PKD"/>
    <property type="match status" value="1"/>
</dbReference>
<evidence type="ECO:0000259" key="3">
    <source>
        <dbReference type="PROSITE" id="PS51175"/>
    </source>
</evidence>
<dbReference type="SUPFAM" id="SSF49785">
    <property type="entry name" value="Galactose-binding domain-like"/>
    <property type="match status" value="1"/>
</dbReference>
<keyword evidence="1" id="KW-0732">Signal</keyword>
<dbReference type="Proteomes" id="UP000199691">
    <property type="component" value="Unassembled WGS sequence"/>
</dbReference>
<dbReference type="RefSeq" id="WP_090103984.1">
    <property type="nucleotide sequence ID" value="NZ_FNIX01000022.1"/>
</dbReference>
<dbReference type="InterPro" id="IPR029062">
    <property type="entry name" value="Class_I_gatase-like"/>
</dbReference>
<dbReference type="PROSITE" id="PS51175">
    <property type="entry name" value="CBM6"/>
    <property type="match status" value="1"/>
</dbReference>
<dbReference type="InterPro" id="IPR000772">
    <property type="entry name" value="Ricin_B_lectin"/>
</dbReference>
<gene>
    <name evidence="4" type="ORF">SAMN05421507_12263</name>
</gene>
<dbReference type="Gene3D" id="2.80.10.50">
    <property type="match status" value="2"/>
</dbReference>
<dbReference type="Gene3D" id="2.60.120.260">
    <property type="entry name" value="Galactose-binding domain-like"/>
    <property type="match status" value="1"/>
</dbReference>
<accession>A0A1H0WSB5</accession>
<dbReference type="SUPFAM" id="SSF52317">
    <property type="entry name" value="Class I glutamine amidotransferase-like"/>
    <property type="match status" value="1"/>
</dbReference>
<feature type="domain" description="PKD" evidence="2">
    <location>
        <begin position="712"/>
        <end position="793"/>
    </location>
</feature>
<dbReference type="Pfam" id="PF00652">
    <property type="entry name" value="Ricin_B_lectin"/>
    <property type="match status" value="1"/>
</dbReference>
<dbReference type="InterPro" id="IPR000601">
    <property type="entry name" value="PKD_dom"/>
</dbReference>
<dbReference type="CDD" id="cd04084">
    <property type="entry name" value="CBM6_xylanase-like"/>
    <property type="match status" value="1"/>
</dbReference>
<evidence type="ECO:0000256" key="1">
    <source>
        <dbReference type="ARBA" id="ARBA00022729"/>
    </source>
</evidence>
<dbReference type="InterPro" id="IPR013783">
    <property type="entry name" value="Ig-like_fold"/>
</dbReference>
<dbReference type="STRING" id="641025.SAMN05421507_12263"/>
<evidence type="ECO:0000313" key="4">
    <source>
        <dbReference type="EMBL" id="SDP93614.1"/>
    </source>
</evidence>
<dbReference type="PANTHER" id="PTHR40469">
    <property type="entry name" value="SECRETED GLYCOSYL HYDROLASE"/>
    <property type="match status" value="1"/>
</dbReference>
<dbReference type="PROSITE" id="PS50231">
    <property type="entry name" value="RICIN_B_LECTIN"/>
    <property type="match status" value="1"/>
</dbReference>
<dbReference type="SUPFAM" id="SSF50952">
    <property type="entry name" value="Soluble quinoprotein glucose dehydrogenase"/>
    <property type="match status" value="1"/>
</dbReference>
<dbReference type="SUPFAM" id="SSF49299">
    <property type="entry name" value="PKD domain"/>
    <property type="match status" value="1"/>
</dbReference>
<dbReference type="GO" id="GO:0030246">
    <property type="term" value="F:carbohydrate binding"/>
    <property type="evidence" value="ECO:0007669"/>
    <property type="project" value="InterPro"/>
</dbReference>
<dbReference type="InterPro" id="IPR006584">
    <property type="entry name" value="Cellulose-bd_IV"/>
</dbReference>
<dbReference type="InterPro" id="IPR012938">
    <property type="entry name" value="Glc/Sorbosone_DH"/>
</dbReference>
<keyword evidence="5" id="KW-1185">Reference proteome</keyword>
<organism evidence="4 5">
    <name type="scientific">Lentzea jiangxiensis</name>
    <dbReference type="NCBI Taxonomy" id="641025"/>
    <lineage>
        <taxon>Bacteria</taxon>
        <taxon>Bacillati</taxon>
        <taxon>Actinomycetota</taxon>
        <taxon>Actinomycetes</taxon>
        <taxon>Pseudonocardiales</taxon>
        <taxon>Pseudonocardiaceae</taxon>
        <taxon>Lentzea</taxon>
    </lineage>
</organism>
<dbReference type="CDD" id="cd23451">
    <property type="entry name" value="beta-trefoil_Ricin_laminarinase"/>
    <property type="match status" value="1"/>
</dbReference>
<dbReference type="InterPro" id="IPR005084">
    <property type="entry name" value="CBM6"/>
</dbReference>
<proteinExistence type="predicted"/>
<dbReference type="InterPro" id="IPR008979">
    <property type="entry name" value="Galactose-bd-like_sf"/>
</dbReference>
<dbReference type="GO" id="GO:0005975">
    <property type="term" value="P:carbohydrate metabolic process"/>
    <property type="evidence" value="ECO:0007669"/>
    <property type="project" value="UniProtKB-ARBA"/>
</dbReference>
<dbReference type="SMART" id="SM00458">
    <property type="entry name" value="RICIN"/>
    <property type="match status" value="1"/>
</dbReference>
<dbReference type="PANTHER" id="PTHR40469:SF2">
    <property type="entry name" value="GALACTOSE-BINDING DOMAIN-LIKE SUPERFAMILY PROTEIN"/>
    <property type="match status" value="1"/>
</dbReference>
<dbReference type="Pfam" id="PF03422">
    <property type="entry name" value="CBM_6"/>
    <property type="match status" value="1"/>
</dbReference>
<dbReference type="InterPro" id="IPR035986">
    <property type="entry name" value="PKD_dom_sf"/>
</dbReference>
<dbReference type="Pfam" id="PF07995">
    <property type="entry name" value="GSDH"/>
    <property type="match status" value="1"/>
</dbReference>
<dbReference type="Pfam" id="PF06283">
    <property type="entry name" value="ThuA"/>
    <property type="match status" value="1"/>
</dbReference>
<dbReference type="Pfam" id="PF18911">
    <property type="entry name" value="PKD_4"/>
    <property type="match status" value="1"/>
</dbReference>
<dbReference type="SMART" id="SM00606">
    <property type="entry name" value="CBD_IV"/>
    <property type="match status" value="1"/>
</dbReference>
<dbReference type="InterPro" id="IPR035992">
    <property type="entry name" value="Ricin_B-like_lectins"/>
</dbReference>
<dbReference type="OrthoDB" id="8217716at2"/>